<comment type="caution">
    <text evidence="2">The sequence shown here is derived from an EMBL/GenBank/DDBJ whole genome shotgun (WGS) entry which is preliminary data.</text>
</comment>
<keyword evidence="3" id="KW-1185">Reference proteome</keyword>
<dbReference type="SFLD" id="SFLDG01129">
    <property type="entry name" value="C1.5:_HAD__Beta-PGM__Phosphata"/>
    <property type="match status" value="1"/>
</dbReference>
<dbReference type="InterPro" id="IPR023214">
    <property type="entry name" value="HAD_sf"/>
</dbReference>
<dbReference type="HOGENOM" id="CLU_045011_9_4_11"/>
<dbReference type="PANTHER" id="PTHR43316">
    <property type="entry name" value="HYDROLASE, HALOACID DELAHOGENASE-RELATED"/>
    <property type="match status" value="1"/>
</dbReference>
<dbReference type="AlphaFoldDB" id="Z9JTJ7"/>
<gene>
    <name evidence="2" type="ORF">BF93_18285</name>
</gene>
<protein>
    <submittedName>
        <fullName evidence="2">Haloacid dehalogenase</fullName>
    </submittedName>
</protein>
<dbReference type="Proteomes" id="UP000023067">
    <property type="component" value="Unassembled WGS sequence"/>
</dbReference>
<dbReference type="SUPFAM" id="SSF56784">
    <property type="entry name" value="HAD-like"/>
    <property type="match status" value="1"/>
</dbReference>
<dbReference type="InterPro" id="IPR051540">
    <property type="entry name" value="S-2-haloacid_dehalogenase"/>
</dbReference>
<dbReference type="OrthoDB" id="9797415at2"/>
<dbReference type="GO" id="GO:0016787">
    <property type="term" value="F:hydrolase activity"/>
    <property type="evidence" value="ECO:0007669"/>
    <property type="project" value="UniProtKB-KW"/>
</dbReference>
<dbReference type="Gene3D" id="3.40.50.1000">
    <property type="entry name" value="HAD superfamily/HAD-like"/>
    <property type="match status" value="1"/>
</dbReference>
<dbReference type="Pfam" id="PF00702">
    <property type="entry name" value="Hydrolase"/>
    <property type="match status" value="1"/>
</dbReference>
<dbReference type="STRING" id="396014.BF93_18285"/>
<name>Z9JTJ7_9MICO</name>
<dbReference type="PATRIC" id="fig|396014.3.peg.1993"/>
<dbReference type="NCBIfam" id="TIGR01509">
    <property type="entry name" value="HAD-SF-IA-v3"/>
    <property type="match status" value="1"/>
</dbReference>
<dbReference type="PANTHER" id="PTHR43316:SF3">
    <property type="entry name" value="HALOACID DEHALOGENASE, TYPE II (AFU_ORTHOLOGUE AFUA_2G07750)-RELATED"/>
    <property type="match status" value="1"/>
</dbReference>
<reference evidence="2 3" key="1">
    <citation type="submission" date="2014-02" db="EMBL/GenBank/DDBJ databases">
        <title>Genome sequence of Brachybacterium phenoliresistens strain W13A50.</title>
        <authorList>
            <person name="Wang X."/>
        </authorList>
    </citation>
    <scope>NUCLEOTIDE SEQUENCE [LARGE SCALE GENOMIC DNA]</scope>
    <source>
        <strain evidence="2 3">W13A50</strain>
    </source>
</reference>
<dbReference type="PRINTS" id="PR00413">
    <property type="entry name" value="HADHALOGNASE"/>
</dbReference>
<dbReference type="eggNOG" id="COG1011">
    <property type="taxonomic scope" value="Bacteria"/>
</dbReference>
<dbReference type="RefSeq" id="WP_038372368.1">
    <property type="nucleotide sequence ID" value="NZ_BAAAOW010000002.1"/>
</dbReference>
<dbReference type="InterPro" id="IPR006439">
    <property type="entry name" value="HAD-SF_hydro_IA"/>
</dbReference>
<keyword evidence="1" id="KW-0378">Hydrolase</keyword>
<organism evidence="2 3">
    <name type="scientific">Brachybacterium phenoliresistens</name>
    <dbReference type="NCBI Taxonomy" id="396014"/>
    <lineage>
        <taxon>Bacteria</taxon>
        <taxon>Bacillati</taxon>
        <taxon>Actinomycetota</taxon>
        <taxon>Actinomycetes</taxon>
        <taxon>Micrococcales</taxon>
        <taxon>Dermabacteraceae</taxon>
        <taxon>Brachybacterium</taxon>
    </lineage>
</organism>
<evidence type="ECO:0000256" key="1">
    <source>
        <dbReference type="ARBA" id="ARBA00022801"/>
    </source>
</evidence>
<evidence type="ECO:0000313" key="2">
    <source>
        <dbReference type="EMBL" id="EWS81121.1"/>
    </source>
</evidence>
<dbReference type="SFLD" id="SFLDS00003">
    <property type="entry name" value="Haloacid_Dehalogenase"/>
    <property type="match status" value="1"/>
</dbReference>
<dbReference type="InterPro" id="IPR036412">
    <property type="entry name" value="HAD-like_sf"/>
</dbReference>
<proteinExistence type="predicted"/>
<dbReference type="EMBL" id="JDYK01000009">
    <property type="protein sequence ID" value="EWS81121.1"/>
    <property type="molecule type" value="Genomic_DNA"/>
</dbReference>
<accession>Z9JTJ7</accession>
<evidence type="ECO:0000313" key="3">
    <source>
        <dbReference type="Proteomes" id="UP000023067"/>
    </source>
</evidence>
<sequence>MTSSLAAISALLRSGTVRAVVSDLDGVLRVFDPQLWDELDARLGTPPGTAFGAILGSPVLHEVVRGRATHAQWRERARDDLRTAGAEPGAAAAAVARWADAPAVVDPSVRRLLREARSAGATVMVLTNGTDRVREEVGALGLADVVSEDGRHLLSSHETGHAKPEPEAYAAAHRRLEELAGARLAPAEVAFLDDSPRNVAAAGVFGWRAFHHLG</sequence>